<feature type="repeat" description="WD" evidence="1">
    <location>
        <begin position="279"/>
        <end position="321"/>
    </location>
</feature>
<feature type="region of interest" description="Disordered" evidence="2">
    <location>
        <begin position="1"/>
        <end position="113"/>
    </location>
</feature>
<proteinExistence type="predicted"/>
<dbReference type="InterPro" id="IPR011047">
    <property type="entry name" value="Quinoprotein_ADH-like_sf"/>
</dbReference>
<dbReference type="Pfam" id="PF00400">
    <property type="entry name" value="WD40"/>
    <property type="match status" value="3"/>
</dbReference>
<dbReference type="PROSITE" id="PS50082">
    <property type="entry name" value="WD_REPEATS_2"/>
    <property type="match status" value="3"/>
</dbReference>
<feature type="repeat" description="WD" evidence="1">
    <location>
        <begin position="186"/>
        <end position="221"/>
    </location>
</feature>
<dbReference type="AlphaFoldDB" id="A0A9L0K3A4"/>
<feature type="compositionally biased region" description="Basic and acidic residues" evidence="2">
    <location>
        <begin position="22"/>
        <end position="34"/>
    </location>
</feature>
<dbReference type="PANTHER" id="PTHR44525">
    <property type="entry name" value="WD REPEAT-CONTAINING PROTEIN 27"/>
    <property type="match status" value="1"/>
</dbReference>
<dbReference type="Proteomes" id="UP000694387">
    <property type="component" value="Chromosome 28"/>
</dbReference>
<dbReference type="InterPro" id="IPR001680">
    <property type="entry name" value="WD40_rpt"/>
</dbReference>
<evidence type="ECO:0000256" key="2">
    <source>
        <dbReference type="SAM" id="MobiDB-lite"/>
    </source>
</evidence>
<organism evidence="3 4">
    <name type="scientific">Equus asinus</name>
    <name type="common">Donkey</name>
    <name type="synonym">Equus africanus asinus</name>
    <dbReference type="NCBI Taxonomy" id="9793"/>
    <lineage>
        <taxon>Eukaryota</taxon>
        <taxon>Metazoa</taxon>
        <taxon>Chordata</taxon>
        <taxon>Craniata</taxon>
        <taxon>Vertebrata</taxon>
        <taxon>Euteleostomi</taxon>
        <taxon>Mammalia</taxon>
        <taxon>Eutheria</taxon>
        <taxon>Laurasiatheria</taxon>
        <taxon>Perissodactyla</taxon>
        <taxon>Equidae</taxon>
        <taxon>Equus</taxon>
    </lineage>
</organism>
<keyword evidence="1" id="KW-0853">WD repeat</keyword>
<evidence type="ECO:0000313" key="4">
    <source>
        <dbReference type="Proteomes" id="UP000694387"/>
    </source>
</evidence>
<dbReference type="PANTHER" id="PTHR44525:SF1">
    <property type="entry name" value="WD REPEAT-CONTAINING PROTEIN 27"/>
    <property type="match status" value="1"/>
</dbReference>
<name>A0A9L0K3A4_EQUAS</name>
<dbReference type="InterPro" id="IPR015943">
    <property type="entry name" value="WD40/YVTN_repeat-like_dom_sf"/>
</dbReference>
<dbReference type="PROSITE" id="PS50294">
    <property type="entry name" value="WD_REPEATS_REGION"/>
    <property type="match status" value="2"/>
</dbReference>
<protein>
    <submittedName>
        <fullName evidence="3">WD repeat domain 27</fullName>
    </submittedName>
</protein>
<gene>
    <name evidence="3" type="primary">WDR27</name>
</gene>
<reference evidence="3" key="2">
    <citation type="submission" date="2025-08" db="UniProtKB">
        <authorList>
            <consortium name="Ensembl"/>
        </authorList>
    </citation>
    <scope>IDENTIFICATION</scope>
</reference>
<dbReference type="SMART" id="SM00320">
    <property type="entry name" value="WD40"/>
    <property type="match status" value="9"/>
</dbReference>
<sequence length="931" mass="101515">MGRGEKKEGRGRGWEAVQGAARAERSTEGTERRGGLAGRPGGQRGPGRAAPGLRRAERGGKAVLSPPTHPAPRRAPRQQQRARPGGRARAGGSEAAPGSDAAAPARPPGSGVAMVPRLRMEEPQEISSTNDSCVGDIVIEKYLVESKEPASHVQLACGVQHCAFPLDGNQLCIWNTQDPSHQRLILRGHQQPITAVAFGNTANPLLICSASQDCVIMWNLDECREKVLEGLTPRGTVMRTLLGKVLCLRFCPDDRVVAACAGNKILVLDVESLSTSAELEGHRGAVTAAEFCAWRVRVLVSVSEDRSFKVWDHRLGSLIYSSSVLTASPLLSLFIDEDSRQLVTGSADGQLWIVSLGESHHYRCVTHVDLKKKTESFSTRRVESQLCSLPEESQLPSTDGLERGGEIEVELPVLSLAPCALSLVPSSERGFVSSENASSLWIGSSAGLFIFNLANFELEAVLRYKDFRNLSIQVAGSCAVMGKTGNHTAFCLLTSLFGSQVAVLEIRLAGLVRSLPRPNVGKDLSVLPRSGVLPTSPLYFALVEEKSTKPASQKQSAMRSVVKDQPLVFHSRVRSSGYTSAPHVTMFLPKTNIKNNGKRSSKCKNNYKCKEYPSESPLPTRLSKQLAVAGDPTAVCCLQFSDDGRRLACGLANHLSLVFDADLSGKPAVFSGHDGAVSTVCWSHDGRWLLSTSQDRTLRVWSARRTELALCLGEGMFPRPVQSAQFYYIDAFILSSSGPEFQLLKYHVDTCKDDLRRYKQKSRCKAVFSLRMTDAVEMTSFSAVNDFYSYIVLTAGRNRTLEVFDLNVGRSAALIAGAHSRPVHQICQNKGSSFTSQQSQVYNLFATTAVGDGMRLWDLRTLRCERRFEGHPSRCYPCRIAFSPCGRYVACGAEDRHVYVYEMGSSTFSHRLAGHTDTVTAVAFNPSAPQC</sequence>
<accession>A0A9L0K3A4</accession>
<feature type="compositionally biased region" description="Gly residues" evidence="2">
    <location>
        <begin position="35"/>
        <end position="45"/>
    </location>
</feature>
<reference evidence="3 4" key="1">
    <citation type="journal article" date="2020" name="Nat. Commun.">
        <title>Donkey genomes provide new insights into domestication and selection for coat color.</title>
        <authorList>
            <person name="Wang"/>
            <person name="C."/>
            <person name="Li"/>
            <person name="H."/>
            <person name="Guo"/>
            <person name="Y."/>
            <person name="Huang"/>
            <person name="J."/>
            <person name="Sun"/>
            <person name="Y."/>
            <person name="Min"/>
            <person name="J."/>
            <person name="Wang"/>
            <person name="J."/>
            <person name="Fang"/>
            <person name="X."/>
            <person name="Zhao"/>
            <person name="Z."/>
            <person name="Wang"/>
            <person name="S."/>
            <person name="Zhang"/>
            <person name="Y."/>
            <person name="Liu"/>
            <person name="Q."/>
            <person name="Jiang"/>
            <person name="Q."/>
            <person name="Wang"/>
            <person name="X."/>
            <person name="Guo"/>
            <person name="Y."/>
            <person name="Yang"/>
            <person name="C."/>
            <person name="Wang"/>
            <person name="Y."/>
            <person name="Tian"/>
            <person name="F."/>
            <person name="Zhuang"/>
            <person name="G."/>
            <person name="Fan"/>
            <person name="Y."/>
            <person name="Gao"/>
            <person name="Q."/>
            <person name="Li"/>
            <person name="Y."/>
            <person name="Ju"/>
            <person name="Z."/>
            <person name="Li"/>
            <person name="J."/>
            <person name="Li"/>
            <person name="R."/>
            <person name="Hou"/>
            <person name="M."/>
            <person name="Yang"/>
            <person name="G."/>
            <person name="Liu"/>
            <person name="G."/>
            <person name="Liu"/>
            <person name="W."/>
            <person name="Guo"/>
            <person name="J."/>
            <person name="Pan"/>
            <person name="S."/>
            <person name="Fan"/>
            <person name="G."/>
            <person name="Zhang"/>
            <person name="W."/>
            <person name="Zhang"/>
            <person name="R."/>
            <person name="Yu"/>
            <person name="J."/>
            <person name="Zhang"/>
            <person name="X."/>
            <person name="Yin"/>
            <person name="Q."/>
            <person name="Ji"/>
            <person name="C."/>
            <person name="Jin"/>
            <person name="Y."/>
            <person name="Yue"/>
            <person name="G."/>
            <person name="Liu"/>
            <person name="M."/>
            <person name="Xu"/>
            <person name="J."/>
            <person name="Liu"/>
            <person name="S."/>
            <person name="Jordana"/>
            <person name="J."/>
            <person name="Noce"/>
            <person name="A."/>
            <person name="Amills"/>
            <person name="M."/>
            <person name="Wu"/>
            <person name="D.D."/>
            <person name="Li"/>
            <person name="S."/>
            <person name="Zhou"/>
            <person name="X. and Zhong"/>
            <person name="J."/>
        </authorList>
    </citation>
    <scope>NUCLEOTIDE SEQUENCE [LARGE SCALE GENOMIC DNA]</scope>
</reference>
<dbReference type="SUPFAM" id="SSF50998">
    <property type="entry name" value="Quinoprotein alcohol dehydrogenase-like"/>
    <property type="match status" value="1"/>
</dbReference>
<evidence type="ECO:0000256" key="1">
    <source>
        <dbReference type="PROSITE-ProRule" id="PRU00221"/>
    </source>
</evidence>
<dbReference type="InterPro" id="IPR042411">
    <property type="entry name" value="WDR27"/>
</dbReference>
<keyword evidence="4" id="KW-1185">Reference proteome</keyword>
<dbReference type="GO" id="GO:0005654">
    <property type="term" value="C:nucleoplasm"/>
    <property type="evidence" value="ECO:0007669"/>
    <property type="project" value="Ensembl"/>
</dbReference>
<dbReference type="GeneTree" id="ENSGT00390000012017"/>
<feature type="compositionally biased region" description="Basic and acidic residues" evidence="2">
    <location>
        <begin position="1"/>
        <end position="13"/>
    </location>
</feature>
<dbReference type="Ensembl" id="ENSEAST00005064128.1">
    <property type="protein sequence ID" value="ENSEASP00005059273.1"/>
    <property type="gene ID" value="ENSEASG00005000548.2"/>
</dbReference>
<evidence type="ECO:0000313" key="3">
    <source>
        <dbReference type="Ensembl" id="ENSEASP00005059273.1"/>
    </source>
</evidence>
<dbReference type="Gene3D" id="2.130.10.10">
    <property type="entry name" value="YVTN repeat-like/Quinoprotein amine dehydrogenase"/>
    <property type="match status" value="3"/>
</dbReference>
<feature type="compositionally biased region" description="Low complexity" evidence="2">
    <location>
        <begin position="77"/>
        <end position="113"/>
    </location>
</feature>
<reference evidence="3" key="3">
    <citation type="submission" date="2025-09" db="UniProtKB">
        <authorList>
            <consortium name="Ensembl"/>
        </authorList>
    </citation>
    <scope>IDENTIFICATION</scope>
</reference>
<feature type="repeat" description="WD" evidence="1">
    <location>
        <begin position="670"/>
        <end position="711"/>
    </location>
</feature>